<sequence>MGSWFATEKAPREGWRLDIVSLLAVVGEGSMEAHMQPMTSSWTCMLPRIMPAPQALLNSSPPTRMPQVPASVVGVTNGTLVDSLNFFPNIIHPIDDLPAFAFKLYEIKHKANVVPQELPVFSKEKISVGEKEAQQLGLQGSETTIRHIQKAVTQVLLDGTPHITTQALSPLNLLSILSCLLTIGLFIWAALITDGTACLALSPVLKKRVFNGTVPEGDVVIRTREGAFVVVKCNEEVARELYTGTEECTYFATTGTFRILVDFGTFLLMCSVVLLRNCDFAMQAGIGGSYIILNGAFWLVSLVSKDRFWDLSIYDVKEITPQDALGADQNDEKYSGNKEGLASYTRTMWYAIRETRKTAWVKRSGATPSNTEWEEWLREAEEMAYQTDGDIIGREKSSPTPSRVHRSSSDPAEQAAPALQVPPPEKR</sequence>
<keyword evidence="2" id="KW-0472">Membrane</keyword>
<proteinExistence type="predicted"/>
<gene>
    <name evidence="3" type="ORF">BJ875DRAFT_517365</name>
</gene>
<feature type="transmembrane region" description="Helical" evidence="2">
    <location>
        <begin position="281"/>
        <end position="303"/>
    </location>
</feature>
<comment type="caution">
    <text evidence="3">The sequence shown here is derived from an EMBL/GenBank/DDBJ whole genome shotgun (WGS) entry which is preliminary data.</text>
</comment>
<reference evidence="3" key="1">
    <citation type="journal article" date="2021" name="IMA Fungus">
        <title>Genomic characterization of three marine fungi, including Emericellopsis atlantica sp. nov. with signatures of a generalist lifestyle and marine biomass degradation.</title>
        <authorList>
            <person name="Hagestad O.C."/>
            <person name="Hou L."/>
            <person name="Andersen J.H."/>
            <person name="Hansen E.H."/>
            <person name="Altermark B."/>
            <person name="Li C."/>
            <person name="Kuhnert E."/>
            <person name="Cox R.J."/>
            <person name="Crous P.W."/>
            <person name="Spatafora J.W."/>
            <person name="Lail K."/>
            <person name="Amirebrahimi M."/>
            <person name="Lipzen A."/>
            <person name="Pangilinan J."/>
            <person name="Andreopoulos W."/>
            <person name="Hayes R.D."/>
            <person name="Ng V."/>
            <person name="Grigoriev I.V."/>
            <person name="Jackson S.A."/>
            <person name="Sutton T.D.S."/>
            <person name="Dobson A.D.W."/>
            <person name="Rama T."/>
        </authorList>
    </citation>
    <scope>NUCLEOTIDE SEQUENCE</scope>
    <source>
        <strain evidence="3">TRa018bII</strain>
    </source>
</reference>
<keyword evidence="2" id="KW-0812">Transmembrane</keyword>
<evidence type="ECO:0000256" key="2">
    <source>
        <dbReference type="SAM" id="Phobius"/>
    </source>
</evidence>
<name>A0A9P8C8X3_9HELO</name>
<evidence type="ECO:0000313" key="4">
    <source>
        <dbReference type="Proteomes" id="UP000824998"/>
    </source>
</evidence>
<organism evidence="3 4">
    <name type="scientific">Amylocarpus encephaloides</name>
    <dbReference type="NCBI Taxonomy" id="45428"/>
    <lineage>
        <taxon>Eukaryota</taxon>
        <taxon>Fungi</taxon>
        <taxon>Dikarya</taxon>
        <taxon>Ascomycota</taxon>
        <taxon>Pezizomycotina</taxon>
        <taxon>Leotiomycetes</taxon>
        <taxon>Helotiales</taxon>
        <taxon>Helotiales incertae sedis</taxon>
        <taxon>Amylocarpus</taxon>
    </lineage>
</organism>
<dbReference type="OrthoDB" id="5412502at2759"/>
<evidence type="ECO:0000313" key="3">
    <source>
        <dbReference type="EMBL" id="KAG9237822.1"/>
    </source>
</evidence>
<feature type="transmembrane region" description="Helical" evidence="2">
    <location>
        <begin position="259"/>
        <end position="275"/>
    </location>
</feature>
<dbReference type="Proteomes" id="UP000824998">
    <property type="component" value="Unassembled WGS sequence"/>
</dbReference>
<keyword evidence="2" id="KW-1133">Transmembrane helix</keyword>
<accession>A0A9P8C8X3</accession>
<dbReference type="AlphaFoldDB" id="A0A9P8C8X3"/>
<feature type="transmembrane region" description="Helical" evidence="2">
    <location>
        <begin position="173"/>
        <end position="201"/>
    </location>
</feature>
<protein>
    <submittedName>
        <fullName evidence="3">Uncharacterized protein</fullName>
    </submittedName>
</protein>
<evidence type="ECO:0000256" key="1">
    <source>
        <dbReference type="SAM" id="MobiDB-lite"/>
    </source>
</evidence>
<keyword evidence="4" id="KW-1185">Reference proteome</keyword>
<dbReference type="EMBL" id="MU251380">
    <property type="protein sequence ID" value="KAG9237822.1"/>
    <property type="molecule type" value="Genomic_DNA"/>
</dbReference>
<feature type="region of interest" description="Disordered" evidence="1">
    <location>
        <begin position="387"/>
        <end position="427"/>
    </location>
</feature>